<evidence type="ECO:0000259" key="11">
    <source>
        <dbReference type="Pfam" id="PF17766"/>
    </source>
</evidence>
<feature type="active site" description="Charge relay system" evidence="6 7">
    <location>
        <position position="156"/>
    </location>
</feature>
<evidence type="ECO:0000256" key="3">
    <source>
        <dbReference type="ARBA" id="ARBA00022729"/>
    </source>
</evidence>
<dbReference type="InterPro" id="IPR000209">
    <property type="entry name" value="Peptidase_S8/S53_dom"/>
</dbReference>
<keyword evidence="4 7" id="KW-0378">Hydrolase</keyword>
<dbReference type="PROSITE" id="PS51892">
    <property type="entry name" value="SUBTILASE"/>
    <property type="match status" value="1"/>
</dbReference>
<dbReference type="Gramene" id="ONK56256">
    <property type="protein sequence ID" value="ONK56256"/>
    <property type="gene ID" value="A4U43_C10F5720"/>
</dbReference>
<feature type="active site" description="Charge relay system" evidence="6 7">
    <location>
        <position position="420"/>
    </location>
</feature>
<keyword evidence="5 7" id="KW-0720">Serine protease</keyword>
<dbReference type="Proteomes" id="UP000243459">
    <property type="component" value="Chromosome 10"/>
</dbReference>
<evidence type="ECO:0000256" key="2">
    <source>
        <dbReference type="ARBA" id="ARBA00022670"/>
    </source>
</evidence>
<dbReference type="GO" id="GO:0006508">
    <property type="term" value="P:proteolysis"/>
    <property type="evidence" value="ECO:0007669"/>
    <property type="project" value="UniProtKB-KW"/>
</dbReference>
<comment type="similarity">
    <text evidence="1 7">Belongs to the peptidase S8 family.</text>
</comment>
<organism evidence="12 13">
    <name type="scientific">Asparagus officinalis</name>
    <name type="common">Garden asparagus</name>
    <dbReference type="NCBI Taxonomy" id="4686"/>
    <lineage>
        <taxon>Eukaryota</taxon>
        <taxon>Viridiplantae</taxon>
        <taxon>Streptophyta</taxon>
        <taxon>Embryophyta</taxon>
        <taxon>Tracheophyta</taxon>
        <taxon>Spermatophyta</taxon>
        <taxon>Magnoliopsida</taxon>
        <taxon>Liliopsida</taxon>
        <taxon>Asparagales</taxon>
        <taxon>Asparagaceae</taxon>
        <taxon>Asparagoideae</taxon>
        <taxon>Asparagus</taxon>
    </lineage>
</organism>
<dbReference type="Pfam" id="PF17766">
    <property type="entry name" value="fn3_6"/>
    <property type="match status" value="1"/>
</dbReference>
<dbReference type="PANTHER" id="PTHR10795">
    <property type="entry name" value="PROPROTEIN CONVERTASE SUBTILISIN/KEXIN"/>
    <property type="match status" value="1"/>
</dbReference>
<protein>
    <submittedName>
        <fullName evidence="12">Uncharacterized protein</fullName>
    </submittedName>
</protein>
<dbReference type="Pfam" id="PF00082">
    <property type="entry name" value="Peptidase_S8"/>
    <property type="match status" value="2"/>
</dbReference>
<feature type="active site" description="Charge relay system" evidence="6 7">
    <location>
        <position position="214"/>
    </location>
</feature>
<evidence type="ECO:0000256" key="5">
    <source>
        <dbReference type="ARBA" id="ARBA00022825"/>
    </source>
</evidence>
<dbReference type="Pfam" id="PF02225">
    <property type="entry name" value="PA"/>
    <property type="match status" value="1"/>
</dbReference>
<evidence type="ECO:0000256" key="6">
    <source>
        <dbReference type="PIRSR" id="PIRSR615500-1"/>
    </source>
</evidence>
<name>A0A5P1E5F0_ASPOF</name>
<dbReference type="FunFam" id="2.60.40.2310:FF:000001">
    <property type="entry name" value="Subtilisin-like protease SBT1.5"/>
    <property type="match status" value="1"/>
</dbReference>
<feature type="region of interest" description="Disordered" evidence="8">
    <location>
        <begin position="42"/>
        <end position="63"/>
    </location>
</feature>
<keyword evidence="3" id="KW-0732">Signal</keyword>
<feature type="domain" description="Peptidase S8/S53" evidence="9">
    <location>
        <begin position="147"/>
        <end position="225"/>
    </location>
</feature>
<sequence>MQITNLDTFDPNLFITPASADLHFFSSSSVSLKQTLVLRRPKPTLSSSGSLKTPPSPAGQRISKVGTDLSCQTPRKVPVGVPALYPSIQRRPLVAGNLTDDELKNVEAKEGFLKAYPDQVLPLLTTHTPTFLGLQEGNGYWKGSDYGRGVIIGMLDSGIVPDHPSFNDKGMPPPPSKWKGACNFKKPTGCNKKVIGGQAFDGDKSEPPMDDHGHGTHTASTALAIYKRWLPAFWVNGESVFQPKNFTSEALPLVRPNGSGSLYQTNCLTPAMNGIVNGKIVMCERPESGPRVEIGSTVKDSGGAGMILINAEQDGYTTLAEAHVLPASHISYNDGQKIFAYFKSSDKPTASLIFKGTILGNTSAPTVASFSSRGPSLASPLVLKPDIIGPGVSVLAGWPSDVETSHDQSNPTFNILSGTSMSTPHLSGIAALVKGMHPEWSPAAIKSAIMTTSNIACNDGKPVMNELHEPATYYKMGAGHVNPEKASDPGLVYDISADDYVGFLCGLGYYDKDVEAVTRRKVKCADVAKVNQSQLNYPSITVYLLSGEKTVTRTVTNVGGGKEKYEVKLDVPKGVEVSVDPEVLEFDEVNEKKSFVVSFKKKEEGEDDFVEGEMKWVSDKHVVRSPIIVTKDIYD</sequence>
<keyword evidence="13" id="KW-1185">Reference proteome</keyword>
<evidence type="ECO:0000259" key="9">
    <source>
        <dbReference type="Pfam" id="PF00082"/>
    </source>
</evidence>
<proteinExistence type="inferred from homology"/>
<dbReference type="Gene3D" id="2.60.40.2310">
    <property type="match status" value="1"/>
</dbReference>
<evidence type="ECO:0000256" key="8">
    <source>
        <dbReference type="SAM" id="MobiDB-lite"/>
    </source>
</evidence>
<feature type="domain" description="Subtilisin-like protease fibronectin type-III" evidence="11">
    <location>
        <begin position="534"/>
        <end position="629"/>
    </location>
</feature>
<evidence type="ECO:0000259" key="10">
    <source>
        <dbReference type="Pfam" id="PF02225"/>
    </source>
</evidence>
<evidence type="ECO:0000313" key="13">
    <source>
        <dbReference type="Proteomes" id="UP000243459"/>
    </source>
</evidence>
<dbReference type="GO" id="GO:0004252">
    <property type="term" value="F:serine-type endopeptidase activity"/>
    <property type="evidence" value="ECO:0007669"/>
    <property type="project" value="UniProtKB-UniRule"/>
</dbReference>
<feature type="domain" description="Peptidase S8/S53" evidence="9">
    <location>
        <begin position="362"/>
        <end position="458"/>
    </location>
</feature>
<evidence type="ECO:0000256" key="1">
    <source>
        <dbReference type="ARBA" id="ARBA00011073"/>
    </source>
</evidence>
<accession>A0A5P1E5F0</accession>
<dbReference type="PROSITE" id="PS00136">
    <property type="entry name" value="SUBTILASE_ASP"/>
    <property type="match status" value="1"/>
</dbReference>
<evidence type="ECO:0000313" key="12">
    <source>
        <dbReference type="EMBL" id="ONK56256.1"/>
    </source>
</evidence>
<dbReference type="InterPro" id="IPR003137">
    <property type="entry name" value="PA_domain"/>
</dbReference>
<feature type="domain" description="PA" evidence="10">
    <location>
        <begin position="272"/>
        <end position="338"/>
    </location>
</feature>
<dbReference type="InterPro" id="IPR036852">
    <property type="entry name" value="Peptidase_S8/S53_dom_sf"/>
</dbReference>
<dbReference type="EMBL" id="CM007390">
    <property type="protein sequence ID" value="ONK56256.1"/>
    <property type="molecule type" value="Genomic_DNA"/>
</dbReference>
<dbReference type="InterPro" id="IPR023827">
    <property type="entry name" value="Peptidase_S8_Asp-AS"/>
</dbReference>
<dbReference type="OMA" id="MCERPES"/>
<dbReference type="InterPro" id="IPR015500">
    <property type="entry name" value="Peptidase_S8_subtilisin-rel"/>
</dbReference>
<dbReference type="InterPro" id="IPR045051">
    <property type="entry name" value="SBT"/>
</dbReference>
<gene>
    <name evidence="12" type="ORF">A4U43_C10F5720</name>
</gene>
<dbReference type="SUPFAM" id="SSF52743">
    <property type="entry name" value="Subtilisin-like"/>
    <property type="match status" value="1"/>
</dbReference>
<keyword evidence="2 7" id="KW-0645">Protease</keyword>
<dbReference type="InterPro" id="IPR041469">
    <property type="entry name" value="Subtilisin-like_FN3"/>
</dbReference>
<dbReference type="AlphaFoldDB" id="A0A5P1E5F0"/>
<dbReference type="Gene3D" id="3.40.50.200">
    <property type="entry name" value="Peptidase S8/S53 domain"/>
    <property type="match status" value="2"/>
</dbReference>
<dbReference type="PRINTS" id="PR00723">
    <property type="entry name" value="SUBTILISIN"/>
</dbReference>
<feature type="compositionally biased region" description="Polar residues" evidence="8">
    <location>
        <begin position="44"/>
        <end position="53"/>
    </location>
</feature>
<evidence type="ECO:0000256" key="7">
    <source>
        <dbReference type="PROSITE-ProRule" id="PRU01240"/>
    </source>
</evidence>
<evidence type="ECO:0000256" key="4">
    <source>
        <dbReference type="ARBA" id="ARBA00022801"/>
    </source>
</evidence>
<reference evidence="13" key="1">
    <citation type="journal article" date="2017" name="Nat. Commun.">
        <title>The asparagus genome sheds light on the origin and evolution of a young Y chromosome.</title>
        <authorList>
            <person name="Harkess A."/>
            <person name="Zhou J."/>
            <person name="Xu C."/>
            <person name="Bowers J.E."/>
            <person name="Van der Hulst R."/>
            <person name="Ayyampalayam S."/>
            <person name="Mercati F."/>
            <person name="Riccardi P."/>
            <person name="McKain M.R."/>
            <person name="Kakrana A."/>
            <person name="Tang H."/>
            <person name="Ray J."/>
            <person name="Groenendijk J."/>
            <person name="Arikit S."/>
            <person name="Mathioni S.M."/>
            <person name="Nakano M."/>
            <person name="Shan H."/>
            <person name="Telgmann-Rauber A."/>
            <person name="Kanno A."/>
            <person name="Yue Z."/>
            <person name="Chen H."/>
            <person name="Li W."/>
            <person name="Chen Y."/>
            <person name="Xu X."/>
            <person name="Zhang Y."/>
            <person name="Luo S."/>
            <person name="Chen H."/>
            <person name="Gao J."/>
            <person name="Mao Z."/>
            <person name="Pires J.C."/>
            <person name="Luo M."/>
            <person name="Kudrna D."/>
            <person name="Wing R.A."/>
            <person name="Meyers B.C."/>
            <person name="Yi K."/>
            <person name="Kong H."/>
            <person name="Lavrijsen P."/>
            <person name="Sunseri F."/>
            <person name="Falavigna A."/>
            <person name="Ye Y."/>
            <person name="Leebens-Mack J.H."/>
            <person name="Chen G."/>
        </authorList>
    </citation>
    <scope>NUCLEOTIDE SEQUENCE [LARGE SCALE GENOMIC DNA]</scope>
    <source>
        <strain evidence="13">cv. DH0086</strain>
    </source>
</reference>